<evidence type="ECO:0000313" key="4">
    <source>
        <dbReference type="Proteomes" id="UP000183557"/>
    </source>
</evidence>
<dbReference type="Proteomes" id="UP000183557">
    <property type="component" value="Unassembled WGS sequence"/>
</dbReference>
<dbReference type="Pfam" id="PF13279">
    <property type="entry name" value="4HBT_2"/>
    <property type="match status" value="1"/>
</dbReference>
<dbReference type="InterPro" id="IPR006684">
    <property type="entry name" value="YbgC/YbaW"/>
</dbReference>
<evidence type="ECO:0000256" key="2">
    <source>
        <dbReference type="ARBA" id="ARBA00022801"/>
    </source>
</evidence>
<dbReference type="GO" id="GO:0047617">
    <property type="term" value="F:fatty acyl-CoA hydrolase activity"/>
    <property type="evidence" value="ECO:0007669"/>
    <property type="project" value="TreeGrafter"/>
</dbReference>
<dbReference type="CDD" id="cd00586">
    <property type="entry name" value="4HBT"/>
    <property type="match status" value="1"/>
</dbReference>
<keyword evidence="4" id="KW-1185">Reference proteome</keyword>
<dbReference type="InterPro" id="IPR029069">
    <property type="entry name" value="HotDog_dom_sf"/>
</dbReference>
<dbReference type="PANTHER" id="PTHR31793">
    <property type="entry name" value="4-HYDROXYBENZOYL-COA THIOESTERASE FAMILY MEMBER"/>
    <property type="match status" value="1"/>
</dbReference>
<evidence type="ECO:0000313" key="3">
    <source>
        <dbReference type="EMBL" id="SFK04368.1"/>
    </source>
</evidence>
<dbReference type="InterPro" id="IPR050563">
    <property type="entry name" value="4-hydroxybenzoyl-CoA_TE"/>
</dbReference>
<dbReference type="PIRSF" id="PIRSF003230">
    <property type="entry name" value="YbgC"/>
    <property type="match status" value="1"/>
</dbReference>
<protein>
    <submittedName>
        <fullName evidence="3">Acyl-CoA thioester hydrolase</fullName>
    </submittedName>
</protein>
<gene>
    <name evidence="3" type="ORF">SAMN04487936_106274</name>
</gene>
<accession>A0A1I3W9X4</accession>
<dbReference type="EMBL" id="FOSB01000006">
    <property type="protein sequence ID" value="SFK04368.1"/>
    <property type="molecule type" value="Genomic_DNA"/>
</dbReference>
<comment type="similarity">
    <text evidence="1">Belongs to the 4-hydroxybenzoyl-CoA thioesterase family.</text>
</comment>
<name>A0A1I3W9X4_HALDA</name>
<organism evidence="3 4">
    <name type="scientific">Halobacillus dabanensis</name>
    <dbReference type="NCBI Taxonomy" id="240302"/>
    <lineage>
        <taxon>Bacteria</taxon>
        <taxon>Bacillati</taxon>
        <taxon>Bacillota</taxon>
        <taxon>Bacilli</taxon>
        <taxon>Bacillales</taxon>
        <taxon>Bacillaceae</taxon>
        <taxon>Halobacillus</taxon>
    </lineage>
</organism>
<dbReference type="Gene3D" id="3.10.129.10">
    <property type="entry name" value="Hotdog Thioesterase"/>
    <property type="match status" value="1"/>
</dbReference>
<sequence>MKNTHHLKVRFGDTDAAGIVFYPNYYKWQDQSTHELFEAAGYSISKLQKEDKVIIPLLEAFCQFKSPLFFEDEVSVQTEVREINKKIFKVEHLFFREEELVAEGYELRAWTSTASEKPKAIPIPESVQETLLDD</sequence>
<proteinExistence type="inferred from homology"/>
<dbReference type="PANTHER" id="PTHR31793:SF27">
    <property type="entry name" value="NOVEL THIOESTERASE SUPERFAMILY DOMAIN AND SAPOSIN A-TYPE DOMAIN CONTAINING PROTEIN (0610012H03RIK)"/>
    <property type="match status" value="1"/>
</dbReference>
<dbReference type="AlphaFoldDB" id="A0A1I3W9X4"/>
<reference evidence="4" key="1">
    <citation type="submission" date="2016-10" db="EMBL/GenBank/DDBJ databases">
        <authorList>
            <person name="Varghese N."/>
            <person name="Submissions S."/>
        </authorList>
    </citation>
    <scope>NUCLEOTIDE SEQUENCE [LARGE SCALE GENOMIC DNA]</scope>
    <source>
        <strain evidence="4">CGMCC 1.3704</strain>
    </source>
</reference>
<dbReference type="RefSeq" id="WP_075036873.1">
    <property type="nucleotide sequence ID" value="NZ_FOSB01000006.1"/>
</dbReference>
<dbReference type="OrthoDB" id="9800856at2"/>
<keyword evidence="2 3" id="KW-0378">Hydrolase</keyword>
<evidence type="ECO:0000256" key="1">
    <source>
        <dbReference type="ARBA" id="ARBA00005953"/>
    </source>
</evidence>
<dbReference type="SUPFAM" id="SSF54637">
    <property type="entry name" value="Thioesterase/thiol ester dehydrase-isomerase"/>
    <property type="match status" value="1"/>
</dbReference>